<dbReference type="OrthoDB" id="590761at2759"/>
<evidence type="ECO:0000256" key="1">
    <source>
        <dbReference type="RuleBase" id="RU004374"/>
    </source>
</evidence>
<comment type="similarity">
    <text evidence="1">Belongs to the eukaryotic initiation factor 4E family.</text>
</comment>
<protein>
    <submittedName>
        <fullName evidence="3">Eukaryotic translation initiation factor 4E type 2</fullName>
    </submittedName>
</protein>
<dbReference type="AlphaFoldDB" id="A0A1R0H2U0"/>
<dbReference type="PANTHER" id="PTHR11960:SF18">
    <property type="entry name" value="EUKARYOTIC TRANSLATION INITIATION FACTOR 4E HOMOLOGOUS PROTEIN, ISOFORM B"/>
    <property type="match status" value="1"/>
</dbReference>
<dbReference type="GO" id="GO:0003743">
    <property type="term" value="F:translation initiation factor activity"/>
    <property type="evidence" value="ECO:0007669"/>
    <property type="project" value="UniProtKB-KW"/>
</dbReference>
<keyword evidence="1" id="KW-0648">Protein biosynthesis</keyword>
<evidence type="ECO:0000313" key="4">
    <source>
        <dbReference type="Proteomes" id="UP000187455"/>
    </source>
</evidence>
<feature type="compositionally biased region" description="Polar residues" evidence="2">
    <location>
        <begin position="65"/>
        <end position="79"/>
    </location>
</feature>
<feature type="region of interest" description="Disordered" evidence="2">
    <location>
        <begin position="19"/>
        <end position="87"/>
    </location>
</feature>
<gene>
    <name evidence="3" type="ORF">AYI68_g2424</name>
</gene>
<dbReference type="Gene3D" id="3.30.760.10">
    <property type="entry name" value="RNA Cap, Translation Initiation Factor Eif4e"/>
    <property type="match status" value="1"/>
</dbReference>
<name>A0A1R0H2U0_9FUNG</name>
<dbReference type="GO" id="GO:0016281">
    <property type="term" value="C:eukaryotic translation initiation factor 4F complex"/>
    <property type="evidence" value="ECO:0007669"/>
    <property type="project" value="TreeGrafter"/>
</dbReference>
<dbReference type="GO" id="GO:0000340">
    <property type="term" value="F:RNA 7-methylguanosine cap binding"/>
    <property type="evidence" value="ECO:0007669"/>
    <property type="project" value="TreeGrafter"/>
</dbReference>
<dbReference type="Pfam" id="PF01652">
    <property type="entry name" value="IF4E"/>
    <property type="match status" value="1"/>
</dbReference>
<dbReference type="EMBL" id="LSSL01000908">
    <property type="protein sequence ID" value="OLY83433.1"/>
    <property type="molecule type" value="Genomic_DNA"/>
</dbReference>
<evidence type="ECO:0000313" key="3">
    <source>
        <dbReference type="EMBL" id="OLY83433.1"/>
    </source>
</evidence>
<feature type="compositionally biased region" description="Polar residues" evidence="2">
    <location>
        <begin position="22"/>
        <end position="35"/>
    </location>
</feature>
<proteinExistence type="inferred from homology"/>
<dbReference type="Proteomes" id="UP000187455">
    <property type="component" value="Unassembled WGS sequence"/>
</dbReference>
<keyword evidence="1" id="KW-0694">RNA-binding</keyword>
<evidence type="ECO:0000256" key="2">
    <source>
        <dbReference type="SAM" id="MobiDB-lite"/>
    </source>
</evidence>
<dbReference type="PANTHER" id="PTHR11960">
    <property type="entry name" value="EUKARYOTIC TRANSLATION INITIATION FACTOR 4E RELATED"/>
    <property type="match status" value="1"/>
</dbReference>
<dbReference type="InterPro" id="IPR023398">
    <property type="entry name" value="TIF_eIF4e-like"/>
</dbReference>
<dbReference type="STRING" id="133383.A0A1R0H2U0"/>
<keyword evidence="4" id="KW-1185">Reference proteome</keyword>
<reference evidence="3 4" key="1">
    <citation type="journal article" date="2016" name="Mol. Biol. Evol.">
        <title>Genome-Wide Survey of Gut Fungi (Harpellales) Reveals the First Horizontally Transferred Ubiquitin Gene from a Mosquito Host.</title>
        <authorList>
            <person name="Wang Y."/>
            <person name="White M.M."/>
            <person name="Kvist S."/>
            <person name="Moncalvo J.M."/>
        </authorList>
    </citation>
    <scope>NUCLEOTIDE SEQUENCE [LARGE SCALE GENOMIC DNA]</scope>
    <source>
        <strain evidence="3 4">ALG-7-W6</strain>
    </source>
</reference>
<dbReference type="PROSITE" id="PS00813">
    <property type="entry name" value="IF4E"/>
    <property type="match status" value="1"/>
</dbReference>
<comment type="caution">
    <text evidence="3">The sequence shown here is derived from an EMBL/GenBank/DDBJ whole genome shotgun (WGS) entry which is preliminary data.</text>
</comment>
<accession>A0A1R0H2U0</accession>
<dbReference type="InterPro" id="IPR001040">
    <property type="entry name" value="TIF_eIF_4E"/>
</dbReference>
<sequence length="267" mass="30150">MEMATETIAKNETLTFAKAVARSNSQSNKSVESPSNPEPANIPSESTSILPKDSISPSGLGILNEENNSISPQDTSAPVSSEKKPGGNHPLQYQWTFWFMHRYPGQKIVDYEAAISKISSFKTIEEFWDVYSYICRPSDMPTVSDFHLFKYGVRPVWEDEINIEGGKWMIRIKKGLSSRLWERLIFAIIGNQFQVGEEICGAVLSIRNSEDIISLWNKTANDAAINISIRDTIKTVLQIPSETVMEYKAHNDSLRDNSSFRNTEVYK</sequence>
<organism evidence="3 4">
    <name type="scientific">Smittium mucronatum</name>
    <dbReference type="NCBI Taxonomy" id="133383"/>
    <lineage>
        <taxon>Eukaryota</taxon>
        <taxon>Fungi</taxon>
        <taxon>Fungi incertae sedis</taxon>
        <taxon>Zoopagomycota</taxon>
        <taxon>Kickxellomycotina</taxon>
        <taxon>Harpellomycetes</taxon>
        <taxon>Harpellales</taxon>
        <taxon>Legeriomycetaceae</taxon>
        <taxon>Smittium</taxon>
    </lineage>
</organism>
<dbReference type="FunFam" id="3.30.760.10:FF:000043">
    <property type="entry name" value="Predicted protein"/>
    <property type="match status" value="1"/>
</dbReference>
<keyword evidence="1 3" id="KW-0396">Initiation factor</keyword>
<dbReference type="SUPFAM" id="SSF55418">
    <property type="entry name" value="eIF4e-like"/>
    <property type="match status" value="1"/>
</dbReference>
<dbReference type="InterPro" id="IPR019770">
    <property type="entry name" value="TIF_eIF_4E_CS"/>
</dbReference>